<evidence type="ECO:0000256" key="1">
    <source>
        <dbReference type="SAM" id="Coils"/>
    </source>
</evidence>
<dbReference type="Proteomes" id="UP000694844">
    <property type="component" value="Chromosome 5"/>
</dbReference>
<dbReference type="OrthoDB" id="6161610at2759"/>
<organism evidence="2 3">
    <name type="scientific">Crassostrea virginica</name>
    <name type="common">Eastern oyster</name>
    <dbReference type="NCBI Taxonomy" id="6565"/>
    <lineage>
        <taxon>Eukaryota</taxon>
        <taxon>Metazoa</taxon>
        <taxon>Spiralia</taxon>
        <taxon>Lophotrochozoa</taxon>
        <taxon>Mollusca</taxon>
        <taxon>Bivalvia</taxon>
        <taxon>Autobranchia</taxon>
        <taxon>Pteriomorphia</taxon>
        <taxon>Ostreida</taxon>
        <taxon>Ostreoidea</taxon>
        <taxon>Ostreidae</taxon>
        <taxon>Crassostrea</taxon>
    </lineage>
</organism>
<evidence type="ECO:0000313" key="3">
    <source>
        <dbReference type="RefSeq" id="XP_022338861.1"/>
    </source>
</evidence>
<dbReference type="GeneID" id="111134262"/>
<gene>
    <name evidence="3" type="primary">LOC111134262</name>
</gene>
<keyword evidence="2" id="KW-1185">Reference proteome</keyword>
<feature type="coiled-coil region" evidence="1">
    <location>
        <begin position="303"/>
        <end position="344"/>
    </location>
</feature>
<dbReference type="AlphaFoldDB" id="A0A8B8EGU2"/>
<name>A0A8B8EGU2_CRAVI</name>
<dbReference type="SUPFAM" id="SSF57997">
    <property type="entry name" value="Tropomyosin"/>
    <property type="match status" value="1"/>
</dbReference>
<proteinExistence type="predicted"/>
<dbReference type="KEGG" id="cvn:111134262"/>
<protein>
    <submittedName>
        <fullName evidence="3">Uncharacterized protein LOC111134262 isoform X1</fullName>
    </submittedName>
</protein>
<dbReference type="RefSeq" id="XP_022338861.1">
    <property type="nucleotide sequence ID" value="XM_022483153.1"/>
</dbReference>
<reference evidence="3" key="1">
    <citation type="submission" date="2025-08" db="UniProtKB">
        <authorList>
            <consortium name="RefSeq"/>
        </authorList>
    </citation>
    <scope>IDENTIFICATION</scope>
    <source>
        <tissue evidence="3">Whole sample</tissue>
    </source>
</reference>
<keyword evidence="1" id="KW-0175">Coiled coil</keyword>
<accession>A0A8B8EGU2</accession>
<evidence type="ECO:0000313" key="2">
    <source>
        <dbReference type="Proteomes" id="UP000694844"/>
    </source>
</evidence>
<sequence length="683" mass="78806">MMTSLIPERTKTSRHNNQAHFPKIFGVDQLKKMAYSSSEFGDSPESGLRTVTLSMFLPQSLTMHQLLKRLCSEYQCRWEKIQSKQESKVWLIDNTVVMVYQGEPRRDLWVDSRAVLRFSDEERKGKSSISMVTENKRKLTLFIPTRSEGKGKHAAHESFCDAYNKMLFFKIRNILMPINTEGSWSATKIVKALLCPLMQLVSREMITTVLTSQDQSRCEAANDTIHQILCESKEKDCTEKKHAIGHNLEEIVLCGCGDDVKTVVRNLQDSTKDILMAKFTASLAKKGDYHNSQEGFENREVAIAQLKAKIGIQKEEIEKYKRTQEEQFQRLQALEKQLAEVRKDGHDTKTALDKLQQAEEAVDQTLKHLGSAHIKLIETERKVEVLRSQLLDKDNDLRQKDEEFEEFYQKLQLSQKENELKSKELNMKTREIQEIQAKLEKTLYFSQKAKQQTNQEEMVAMWRQAGSESKEGNGEVLDNIEAEISDGYMSLFSNVEDLEDTLLKYSGVRLRKHENKWILCGNFQEIERARNYLKEVIVDHKENRPSKSDNFQTNAQCPATNSDLIHKKNVPMTEKEYKKYAAVFLAFEQEGVQSVLYSSDDQCMYITGSKSFVKGIENQRKMLITRQMHITIEMFDKLKAKISNLAKANPPVFVDFEQKEGILEVFGISMMAVDEAVNLFEKD</sequence>